<evidence type="ECO:0000313" key="2">
    <source>
        <dbReference type="Proteomes" id="UP001596403"/>
    </source>
</evidence>
<name>A0ABW1Z1R5_9RHOB</name>
<keyword evidence="2" id="KW-1185">Reference proteome</keyword>
<accession>A0ABW1Z1R5</accession>
<dbReference type="Proteomes" id="UP001596403">
    <property type="component" value="Unassembled WGS sequence"/>
</dbReference>
<evidence type="ECO:0000313" key="1">
    <source>
        <dbReference type="EMBL" id="MFC6642232.1"/>
    </source>
</evidence>
<dbReference type="EMBL" id="JBHSWA010000001">
    <property type="protein sequence ID" value="MFC6642232.1"/>
    <property type="molecule type" value="Genomic_DNA"/>
</dbReference>
<reference evidence="2" key="1">
    <citation type="journal article" date="2019" name="Int. J. Syst. Evol. Microbiol.">
        <title>The Global Catalogue of Microorganisms (GCM) 10K type strain sequencing project: providing services to taxonomists for standard genome sequencing and annotation.</title>
        <authorList>
            <consortium name="The Broad Institute Genomics Platform"/>
            <consortium name="The Broad Institute Genome Sequencing Center for Infectious Disease"/>
            <person name="Wu L."/>
            <person name="Ma J."/>
        </authorList>
    </citation>
    <scope>NUCLEOTIDE SEQUENCE [LARGE SCALE GENOMIC DNA]</scope>
    <source>
        <strain evidence="2">NBRC 111368</strain>
    </source>
</reference>
<organism evidence="1 2">
    <name type="scientific">Sulfitobacter profundi</name>
    <dbReference type="NCBI Taxonomy" id="2679961"/>
    <lineage>
        <taxon>Bacteria</taxon>
        <taxon>Pseudomonadati</taxon>
        <taxon>Pseudomonadota</taxon>
        <taxon>Alphaproteobacteria</taxon>
        <taxon>Rhodobacterales</taxon>
        <taxon>Roseobacteraceae</taxon>
        <taxon>Sulfitobacter</taxon>
    </lineage>
</organism>
<evidence type="ECO:0008006" key="3">
    <source>
        <dbReference type="Google" id="ProtNLM"/>
    </source>
</evidence>
<sequence length="119" mass="13455">MRSDEQQTILRAIPNLFARWELTEQQSFELLSVTYKMWCRIRAGHCVALTEDQILRAGALMGIHAALRTIFADPWCYDWIQHPNGAPLFAGQPAIKVMIAGGLPTIILVRQYLEAEIAC</sequence>
<dbReference type="RefSeq" id="WP_132444347.1">
    <property type="nucleotide sequence ID" value="NZ_JBHSWA010000001.1"/>
</dbReference>
<comment type="caution">
    <text evidence="1">The sequence shown here is derived from an EMBL/GenBank/DDBJ whole genome shotgun (WGS) entry which is preliminary data.</text>
</comment>
<protein>
    <recommendedName>
        <fullName evidence="3">Antitoxin Xre/MbcA/ParS-like toxin-binding domain-containing protein</fullName>
    </recommendedName>
</protein>
<proteinExistence type="predicted"/>
<gene>
    <name evidence="1" type="ORF">ACFQAU_11470</name>
</gene>